<dbReference type="AlphaFoldDB" id="A0A0S3EYM6"/>
<dbReference type="OrthoDB" id="9181296at2"/>
<organism evidence="1 2">
    <name type="scientific">Sphingobium baderi</name>
    <dbReference type="NCBI Taxonomy" id="1332080"/>
    <lineage>
        <taxon>Bacteria</taxon>
        <taxon>Pseudomonadati</taxon>
        <taxon>Pseudomonadota</taxon>
        <taxon>Alphaproteobacteria</taxon>
        <taxon>Sphingomonadales</taxon>
        <taxon>Sphingomonadaceae</taxon>
        <taxon>Sphingobium</taxon>
    </lineage>
</organism>
<keyword evidence="2" id="KW-1185">Reference proteome</keyword>
<sequence>MKVYSKDGVEMMDVKTIELEGEKLVVKGKMMGAMAAVIHIKPEDMWEAFALFPMSVKLRMPGLLWKGWRASRKKSD</sequence>
<dbReference type="EMBL" id="CP013264">
    <property type="protein sequence ID" value="ALR20547.1"/>
    <property type="molecule type" value="Genomic_DNA"/>
</dbReference>
<evidence type="ECO:0000313" key="1">
    <source>
        <dbReference type="EMBL" id="ALR20547.1"/>
    </source>
</evidence>
<reference evidence="1 2" key="1">
    <citation type="submission" date="2015-11" db="EMBL/GenBank/DDBJ databases">
        <title>A Two-component Flavoprotein Monooxygenase System MeaXY Responsible for para-Hydroxylation of 2-Methyl-6-ethylaniline and 2,6-Diethylaniline in Sphingobium baderi DE-13.</title>
        <authorList>
            <person name="Cheng M."/>
            <person name="Meng Q."/>
            <person name="Yang Y."/>
            <person name="Chu C."/>
            <person name="Yan X."/>
            <person name="He J."/>
            <person name="Li S."/>
        </authorList>
    </citation>
    <scope>NUCLEOTIDE SEQUENCE [LARGE SCALE GENOMIC DNA]</scope>
    <source>
        <strain evidence="1 2">DE-13</strain>
    </source>
</reference>
<proteinExistence type="predicted"/>
<evidence type="ECO:0000313" key="2">
    <source>
        <dbReference type="Proteomes" id="UP000056968"/>
    </source>
</evidence>
<name>A0A0S3EYM6_9SPHN</name>
<dbReference type="Proteomes" id="UP000056968">
    <property type="component" value="Chromosome"/>
</dbReference>
<dbReference type="KEGG" id="sbd:ATN00_09755"/>
<accession>A0A0S3EYM6</accession>
<gene>
    <name evidence="1" type="ORF">ATN00_09755</name>
</gene>
<protein>
    <submittedName>
        <fullName evidence="1">Uncharacterized protein</fullName>
    </submittedName>
</protein>